<feature type="region of interest" description="Disordered" evidence="1">
    <location>
        <begin position="40"/>
        <end position="60"/>
    </location>
</feature>
<sequence length="481" mass="54830">MRKQKDLEILNKEAEIQAAIEKEKEVPPVPTTMQVVATADTQTNGAATKRKSPAHDDDDGSFTVVKAKKRQEGSVISQLAGRLPFLTMTSQTAANTFKKLIHICNKNHILNIERLATGNNVTALKYGPLGSQLKRNIFNEWFCSLINNNDINIFPVEFPIPKKHTFLLPKTTQESSSDLLHDVLYNYFKIHHRFGCSLPFGLAAYGPCLNKNLLDEQSSDLVNFDMLNDLEAWTRISVIFFCPSKKSLNWFHHWSKQRYLWWRKYSSIPSKFSMSDVTKTSLNDQQLSLLLENPWGKDQLETITLHDNKSVEEFCQKHAIQLGIDKHQQDSMPAIVSCEANLDLAVLAYLANSYAEKWREDKNKNVFHLHYKLAPYKVSLALEDTDAERLKKLKNVANHLTKELKESGINVLPESNSCFSDPIHLNFEKCDEMGIPYTIVLNENSLQTGIAGLRNRDTTLQEEVHITELSPKLAKYLKIKS</sequence>
<keyword evidence="4" id="KW-1185">Reference proteome</keyword>
<accession>A0AAV4MQE1</accession>
<dbReference type="EMBL" id="BPLR01002437">
    <property type="protein sequence ID" value="GIX73692.1"/>
    <property type="molecule type" value="Genomic_DNA"/>
</dbReference>
<protein>
    <submittedName>
        <fullName evidence="3">DNA polymerase subunit gamma-2, mitochondrial</fullName>
    </submittedName>
</protein>
<evidence type="ECO:0000259" key="2">
    <source>
        <dbReference type="Pfam" id="PF03129"/>
    </source>
</evidence>
<organism evidence="3 4">
    <name type="scientific">Caerostris extrusa</name>
    <name type="common">Bark spider</name>
    <name type="synonym">Caerostris bankana</name>
    <dbReference type="NCBI Taxonomy" id="172846"/>
    <lineage>
        <taxon>Eukaryota</taxon>
        <taxon>Metazoa</taxon>
        <taxon>Ecdysozoa</taxon>
        <taxon>Arthropoda</taxon>
        <taxon>Chelicerata</taxon>
        <taxon>Arachnida</taxon>
        <taxon>Araneae</taxon>
        <taxon>Araneomorphae</taxon>
        <taxon>Entelegynae</taxon>
        <taxon>Araneoidea</taxon>
        <taxon>Araneidae</taxon>
        <taxon>Caerostris</taxon>
    </lineage>
</organism>
<dbReference type="InterPro" id="IPR004154">
    <property type="entry name" value="Anticodon-bd"/>
</dbReference>
<evidence type="ECO:0000313" key="3">
    <source>
        <dbReference type="EMBL" id="GIX73692.1"/>
    </source>
</evidence>
<feature type="domain" description="Anticodon-binding" evidence="2">
    <location>
        <begin position="392"/>
        <end position="475"/>
    </location>
</feature>
<dbReference type="Gene3D" id="3.40.50.800">
    <property type="entry name" value="Anticodon-binding domain"/>
    <property type="match status" value="1"/>
</dbReference>
<comment type="caution">
    <text evidence="3">The sequence shown here is derived from an EMBL/GenBank/DDBJ whole genome shotgun (WGS) entry which is preliminary data.</text>
</comment>
<dbReference type="GO" id="GO:0006264">
    <property type="term" value="P:mitochondrial DNA replication"/>
    <property type="evidence" value="ECO:0007669"/>
    <property type="project" value="TreeGrafter"/>
</dbReference>
<gene>
    <name evidence="3" type="primary">polg2</name>
    <name evidence="3" type="ORF">CEXT_525431</name>
</gene>
<dbReference type="SUPFAM" id="SSF55681">
    <property type="entry name" value="Class II aaRS and biotin synthetases"/>
    <property type="match status" value="1"/>
</dbReference>
<dbReference type="GO" id="GO:0005739">
    <property type="term" value="C:mitochondrion"/>
    <property type="evidence" value="ECO:0007669"/>
    <property type="project" value="TreeGrafter"/>
</dbReference>
<reference evidence="3 4" key="1">
    <citation type="submission" date="2021-06" db="EMBL/GenBank/DDBJ databases">
        <title>Caerostris extrusa draft genome.</title>
        <authorList>
            <person name="Kono N."/>
            <person name="Arakawa K."/>
        </authorList>
    </citation>
    <scope>NUCLEOTIDE SEQUENCE [LARGE SCALE GENOMIC DNA]</scope>
</reference>
<evidence type="ECO:0000313" key="4">
    <source>
        <dbReference type="Proteomes" id="UP001054945"/>
    </source>
</evidence>
<dbReference type="PANTHER" id="PTHR10745:SF8">
    <property type="entry name" value="DNA POLYMERASE SUBUNIT GAMMA-2, MITOCHONDRIAL"/>
    <property type="match status" value="1"/>
</dbReference>
<dbReference type="Proteomes" id="UP001054945">
    <property type="component" value="Unassembled WGS sequence"/>
</dbReference>
<dbReference type="AlphaFoldDB" id="A0AAV4MQE1"/>
<dbReference type="Pfam" id="PF03129">
    <property type="entry name" value="HGTP_anticodon"/>
    <property type="match status" value="1"/>
</dbReference>
<dbReference type="PANTHER" id="PTHR10745">
    <property type="entry name" value="GLYCYL-TRNA SYNTHETASE/DNA POLYMERASE SUBUNIT GAMMA-2"/>
    <property type="match status" value="1"/>
</dbReference>
<evidence type="ECO:0000256" key="1">
    <source>
        <dbReference type="SAM" id="MobiDB-lite"/>
    </source>
</evidence>
<dbReference type="InterPro" id="IPR045864">
    <property type="entry name" value="aa-tRNA-synth_II/BPL/LPL"/>
</dbReference>
<dbReference type="SUPFAM" id="SSF52954">
    <property type="entry name" value="Class II aaRS ABD-related"/>
    <property type="match status" value="1"/>
</dbReference>
<proteinExistence type="predicted"/>
<dbReference type="InterPro" id="IPR027031">
    <property type="entry name" value="Gly-tRNA_synthase/POLG2"/>
</dbReference>
<dbReference type="Gene3D" id="3.30.930.10">
    <property type="entry name" value="Bira Bifunctional Protein, Domain 2"/>
    <property type="match status" value="1"/>
</dbReference>
<name>A0AAV4MQE1_CAEEX</name>
<dbReference type="InterPro" id="IPR036621">
    <property type="entry name" value="Anticodon-bd_dom_sf"/>
</dbReference>